<dbReference type="AlphaFoldDB" id="A0A182HTA3"/>
<evidence type="ECO:0000313" key="4">
    <source>
        <dbReference type="Proteomes" id="UP000075840"/>
    </source>
</evidence>
<feature type="chain" id="PRO_5044005537" description="VM domain-containing protein" evidence="2">
    <location>
        <begin position="27"/>
        <end position="192"/>
    </location>
</feature>
<proteinExistence type="predicted"/>
<keyword evidence="4" id="KW-1185">Reference proteome</keyword>
<dbReference type="Proteomes" id="UP000075840">
    <property type="component" value="Unassembled WGS sequence"/>
</dbReference>
<organism evidence="3 4">
    <name type="scientific">Anopheles arabiensis</name>
    <name type="common">Mosquito</name>
    <dbReference type="NCBI Taxonomy" id="7173"/>
    <lineage>
        <taxon>Eukaryota</taxon>
        <taxon>Metazoa</taxon>
        <taxon>Ecdysozoa</taxon>
        <taxon>Arthropoda</taxon>
        <taxon>Hexapoda</taxon>
        <taxon>Insecta</taxon>
        <taxon>Pterygota</taxon>
        <taxon>Neoptera</taxon>
        <taxon>Endopterygota</taxon>
        <taxon>Diptera</taxon>
        <taxon>Nematocera</taxon>
        <taxon>Culicoidea</taxon>
        <taxon>Culicidae</taxon>
        <taxon>Anophelinae</taxon>
        <taxon>Anopheles</taxon>
    </lineage>
</organism>
<sequence>MMVAFRPTHLTALVVVCCAVLVPVRTASTSLAKREAPLPPSGSYLPPSGGAGGYPAAQTPSSSYGAPTSGAGSWGGNGGNGGRGHSNGGGSSFGGSAPSAPSQSYGAPSFGGQSSGAGQQLERLPTPQMLNHCQHTDNGYATRTRTGNGYCKTRALFKINYNVYPPVFYYGRRAFHHCKTPRPTGLLGPFDG</sequence>
<keyword evidence="2" id="KW-0732">Signal</keyword>
<feature type="compositionally biased region" description="Gly residues" evidence="1">
    <location>
        <begin position="72"/>
        <end position="93"/>
    </location>
</feature>
<feature type="region of interest" description="Disordered" evidence="1">
    <location>
        <begin position="32"/>
        <end position="120"/>
    </location>
</feature>
<protein>
    <recommendedName>
        <fullName evidence="5">VM domain-containing protein</fullName>
    </recommendedName>
</protein>
<evidence type="ECO:0000256" key="2">
    <source>
        <dbReference type="SAM" id="SignalP"/>
    </source>
</evidence>
<feature type="compositionally biased region" description="Low complexity" evidence="1">
    <location>
        <begin position="94"/>
        <end position="120"/>
    </location>
</feature>
<reference evidence="3" key="1">
    <citation type="submission" date="2022-08" db="UniProtKB">
        <authorList>
            <consortium name="EnsemblMetazoa"/>
        </authorList>
    </citation>
    <scope>IDENTIFICATION</scope>
    <source>
        <strain evidence="3">Dongola</strain>
    </source>
</reference>
<dbReference type="EnsemblMetazoa" id="AARA004508-RA">
    <property type="protein sequence ID" value="AARA004508-PA"/>
    <property type="gene ID" value="AARA004508"/>
</dbReference>
<evidence type="ECO:0000256" key="1">
    <source>
        <dbReference type="SAM" id="MobiDB-lite"/>
    </source>
</evidence>
<accession>A0A182HTA3</accession>
<feature type="signal peptide" evidence="2">
    <location>
        <begin position="1"/>
        <end position="26"/>
    </location>
</feature>
<evidence type="ECO:0008006" key="5">
    <source>
        <dbReference type="Google" id="ProtNLM"/>
    </source>
</evidence>
<dbReference type="EMBL" id="APCN01000429">
    <property type="status" value="NOT_ANNOTATED_CDS"/>
    <property type="molecule type" value="Genomic_DNA"/>
</dbReference>
<evidence type="ECO:0000313" key="3">
    <source>
        <dbReference type="EnsemblMetazoa" id="AARA004508-PA"/>
    </source>
</evidence>
<name>A0A182HTA3_ANOAR</name>
<dbReference type="EMBL" id="APCN01000428">
    <property type="status" value="NOT_ANNOTATED_CDS"/>
    <property type="molecule type" value="Genomic_DNA"/>
</dbReference>
<dbReference type="VEuPathDB" id="VectorBase:AARA004508"/>